<dbReference type="RefSeq" id="WP_266056331.1">
    <property type="nucleotide sequence ID" value="NZ_JAPFQN010000005.1"/>
</dbReference>
<dbReference type="EMBL" id="JAPFQN010000005">
    <property type="protein sequence ID" value="MCX2743872.1"/>
    <property type="molecule type" value="Genomic_DNA"/>
</dbReference>
<evidence type="ECO:0000313" key="3">
    <source>
        <dbReference type="Proteomes" id="UP001209885"/>
    </source>
</evidence>
<keyword evidence="3" id="KW-1185">Reference proteome</keyword>
<protein>
    <recommendedName>
        <fullName evidence="1">Contractile injection system tube protein N-terminal domain-containing protein</fullName>
    </recommendedName>
</protein>
<organism evidence="2 3">
    <name type="scientific">Mangrovivirga halotolerans</name>
    <dbReference type="NCBI Taxonomy" id="2993936"/>
    <lineage>
        <taxon>Bacteria</taxon>
        <taxon>Pseudomonadati</taxon>
        <taxon>Bacteroidota</taxon>
        <taxon>Cytophagia</taxon>
        <taxon>Cytophagales</taxon>
        <taxon>Mangrovivirgaceae</taxon>
        <taxon>Mangrovivirga</taxon>
    </lineage>
</organism>
<evidence type="ECO:0000259" key="1">
    <source>
        <dbReference type="Pfam" id="PF19266"/>
    </source>
</evidence>
<accession>A0ABT3RRH2</accession>
<dbReference type="Proteomes" id="UP001209885">
    <property type="component" value="Unassembled WGS sequence"/>
</dbReference>
<comment type="caution">
    <text evidence="2">The sequence shown here is derived from an EMBL/GenBank/DDBJ whole genome shotgun (WGS) entry which is preliminary data.</text>
</comment>
<evidence type="ECO:0000313" key="2">
    <source>
        <dbReference type="EMBL" id="MCX2743872.1"/>
    </source>
</evidence>
<gene>
    <name evidence="2" type="ORF">OO013_08345</name>
</gene>
<dbReference type="InterPro" id="IPR045361">
    <property type="entry name" value="CIS_tube_prot_N"/>
</dbReference>
<sequence length="224" mass="25539">MLDGFLGKLKILPFSESENVQAALPSGPPFIAQFNPETFSVTNELEYAQEDPAHGDDGEEAKFKCIKPKQYSFDFLLDGTGATGEKKEVLAQIELFKATVGFFGPIHRPRFLMLSWGTFVANCVLESYTINYKLFRPDGTPLRAVISATFKEHKPKLLKELLKNLGSPDLTRSHDVKEKEQLWLVSYKEYESTNYYIHVAEKNGLDNIRRLKNGKRLYFPPLEQ</sequence>
<reference evidence="2 3" key="1">
    <citation type="submission" date="2022-11" db="EMBL/GenBank/DDBJ databases">
        <title>The characterization of three novel Bacteroidetes species and genomic analysis of their roles in tidal elemental geochemical cycles.</title>
        <authorList>
            <person name="Ma K."/>
        </authorList>
    </citation>
    <scope>NUCLEOTIDE SEQUENCE [LARGE SCALE GENOMIC DNA]</scope>
    <source>
        <strain evidence="2 3">M17</strain>
    </source>
</reference>
<name>A0ABT3RRH2_9BACT</name>
<feature type="domain" description="Contractile injection system tube protein N-terminal" evidence="1">
    <location>
        <begin position="6"/>
        <end position="156"/>
    </location>
</feature>
<proteinExistence type="predicted"/>
<dbReference type="Pfam" id="PF19266">
    <property type="entry name" value="CIS_tube"/>
    <property type="match status" value="1"/>
</dbReference>